<dbReference type="GO" id="GO:0003700">
    <property type="term" value="F:DNA-binding transcription factor activity"/>
    <property type="evidence" value="ECO:0007669"/>
    <property type="project" value="TreeGrafter"/>
</dbReference>
<dbReference type="PANTHER" id="PTHR30055">
    <property type="entry name" value="HTH-TYPE TRANSCRIPTIONAL REGULATOR RUTR"/>
    <property type="match status" value="1"/>
</dbReference>
<evidence type="ECO:0000313" key="7">
    <source>
        <dbReference type="EMBL" id="MVU80784.1"/>
    </source>
</evidence>
<accession>A0A7K1V2E8</accession>
<dbReference type="GO" id="GO:0000976">
    <property type="term" value="F:transcription cis-regulatory region binding"/>
    <property type="evidence" value="ECO:0007669"/>
    <property type="project" value="TreeGrafter"/>
</dbReference>
<evidence type="ECO:0000313" key="8">
    <source>
        <dbReference type="Proteomes" id="UP000466794"/>
    </source>
</evidence>
<dbReference type="AlphaFoldDB" id="A0A7K1V2E8"/>
<keyword evidence="3" id="KW-0804">Transcription</keyword>
<dbReference type="EMBL" id="WRPP01000005">
    <property type="protein sequence ID" value="MVU80784.1"/>
    <property type="molecule type" value="Genomic_DNA"/>
</dbReference>
<feature type="domain" description="HTH tetR-type" evidence="6">
    <location>
        <begin position="30"/>
        <end position="90"/>
    </location>
</feature>
<dbReference type="PRINTS" id="PR00455">
    <property type="entry name" value="HTHTETR"/>
</dbReference>
<dbReference type="InterPro" id="IPR001647">
    <property type="entry name" value="HTH_TetR"/>
</dbReference>
<feature type="compositionally biased region" description="Polar residues" evidence="5">
    <location>
        <begin position="1"/>
        <end position="18"/>
    </location>
</feature>
<keyword evidence="8" id="KW-1185">Reference proteome</keyword>
<dbReference type="SUPFAM" id="SSF48498">
    <property type="entry name" value="Tetracyclin repressor-like, C-terminal domain"/>
    <property type="match status" value="1"/>
</dbReference>
<evidence type="ECO:0000256" key="2">
    <source>
        <dbReference type="ARBA" id="ARBA00023125"/>
    </source>
</evidence>
<dbReference type="InterPro" id="IPR041490">
    <property type="entry name" value="KstR2_TetR_C"/>
</dbReference>
<evidence type="ECO:0000256" key="3">
    <source>
        <dbReference type="ARBA" id="ARBA00023163"/>
    </source>
</evidence>
<organism evidence="7 8">
    <name type="scientific">Nocardia terrae</name>
    <dbReference type="NCBI Taxonomy" id="2675851"/>
    <lineage>
        <taxon>Bacteria</taxon>
        <taxon>Bacillati</taxon>
        <taxon>Actinomycetota</taxon>
        <taxon>Actinomycetes</taxon>
        <taxon>Mycobacteriales</taxon>
        <taxon>Nocardiaceae</taxon>
        <taxon>Nocardia</taxon>
    </lineage>
</organism>
<gene>
    <name evidence="7" type="ORF">GPX89_26465</name>
</gene>
<feature type="DNA-binding region" description="H-T-H motif" evidence="4">
    <location>
        <begin position="53"/>
        <end position="72"/>
    </location>
</feature>
<dbReference type="Gene3D" id="1.10.10.60">
    <property type="entry name" value="Homeodomain-like"/>
    <property type="match status" value="1"/>
</dbReference>
<feature type="region of interest" description="Disordered" evidence="5">
    <location>
        <begin position="1"/>
        <end position="26"/>
    </location>
</feature>
<dbReference type="Proteomes" id="UP000466794">
    <property type="component" value="Unassembled WGS sequence"/>
</dbReference>
<reference evidence="7 8" key="1">
    <citation type="submission" date="2019-12" db="EMBL/GenBank/DDBJ databases">
        <title>Nocardia sp. nov. ET3-3 isolated from soil.</title>
        <authorList>
            <person name="Kanchanasin P."/>
            <person name="Tanasupawat S."/>
            <person name="Yuki M."/>
            <person name="Kudo T."/>
        </authorList>
    </citation>
    <scope>NUCLEOTIDE SEQUENCE [LARGE SCALE GENOMIC DNA]</scope>
    <source>
        <strain evidence="7 8">ET3-3</strain>
    </source>
</reference>
<evidence type="ECO:0000256" key="4">
    <source>
        <dbReference type="PROSITE-ProRule" id="PRU00335"/>
    </source>
</evidence>
<dbReference type="SUPFAM" id="SSF46689">
    <property type="entry name" value="Homeodomain-like"/>
    <property type="match status" value="1"/>
</dbReference>
<evidence type="ECO:0000256" key="1">
    <source>
        <dbReference type="ARBA" id="ARBA00023015"/>
    </source>
</evidence>
<sequence>MSATKKAQAEQHSLTSQVGGARGRGRPRHDIDLGAVADAVAQLFAEGGFEAVTIPSTAERLSVSRATLYRTVPTKEDLLGILFERSMTELVQHARAVVEEHEGIREQLYGLIRVHIDAAIRMRHYMPVFFGGAGLPPEVFDRWHGLSRAYEKIWCDTVEFAMTDGVLERSDPVVTTRLLLGMCIWVSRWYRPEEKHSAEEIAEAAIRLLHFHGGTSAEHR</sequence>
<keyword evidence="1" id="KW-0805">Transcription regulation</keyword>
<evidence type="ECO:0000259" key="6">
    <source>
        <dbReference type="PROSITE" id="PS50977"/>
    </source>
</evidence>
<comment type="caution">
    <text evidence="7">The sequence shown here is derived from an EMBL/GenBank/DDBJ whole genome shotgun (WGS) entry which is preliminary data.</text>
</comment>
<proteinExistence type="predicted"/>
<keyword evidence="2 4" id="KW-0238">DNA-binding</keyword>
<evidence type="ECO:0000256" key="5">
    <source>
        <dbReference type="SAM" id="MobiDB-lite"/>
    </source>
</evidence>
<dbReference type="InterPro" id="IPR036271">
    <property type="entry name" value="Tet_transcr_reg_TetR-rel_C_sf"/>
</dbReference>
<dbReference type="InterPro" id="IPR050109">
    <property type="entry name" value="HTH-type_TetR-like_transc_reg"/>
</dbReference>
<name>A0A7K1V2E8_9NOCA</name>
<dbReference type="PROSITE" id="PS50977">
    <property type="entry name" value="HTH_TETR_2"/>
    <property type="match status" value="1"/>
</dbReference>
<dbReference type="InterPro" id="IPR009057">
    <property type="entry name" value="Homeodomain-like_sf"/>
</dbReference>
<dbReference type="Pfam" id="PF17932">
    <property type="entry name" value="TetR_C_24"/>
    <property type="match status" value="1"/>
</dbReference>
<dbReference type="Gene3D" id="1.10.357.10">
    <property type="entry name" value="Tetracycline Repressor, domain 2"/>
    <property type="match status" value="1"/>
</dbReference>
<protein>
    <submittedName>
        <fullName evidence="7">TetR family transcriptional regulator</fullName>
    </submittedName>
</protein>
<dbReference type="Pfam" id="PF00440">
    <property type="entry name" value="TetR_N"/>
    <property type="match status" value="1"/>
</dbReference>
<dbReference type="PANTHER" id="PTHR30055:SF234">
    <property type="entry name" value="HTH-TYPE TRANSCRIPTIONAL REGULATOR BETI"/>
    <property type="match status" value="1"/>
</dbReference>